<dbReference type="AlphaFoldDB" id="A0A3N0XYP6"/>
<accession>A0A3N0XYP6</accession>
<name>A0A3N0XYP6_ANAGA</name>
<evidence type="ECO:0000313" key="3">
    <source>
        <dbReference type="Proteomes" id="UP000281406"/>
    </source>
</evidence>
<evidence type="ECO:0000313" key="2">
    <source>
        <dbReference type="EMBL" id="ROK35594.1"/>
    </source>
</evidence>
<organism evidence="2 3">
    <name type="scientific">Anabarilius grahami</name>
    <name type="common">Kanglang fish</name>
    <name type="synonym">Barilius grahami</name>
    <dbReference type="NCBI Taxonomy" id="495550"/>
    <lineage>
        <taxon>Eukaryota</taxon>
        <taxon>Metazoa</taxon>
        <taxon>Chordata</taxon>
        <taxon>Craniata</taxon>
        <taxon>Vertebrata</taxon>
        <taxon>Euteleostomi</taxon>
        <taxon>Actinopterygii</taxon>
        <taxon>Neopterygii</taxon>
        <taxon>Teleostei</taxon>
        <taxon>Ostariophysi</taxon>
        <taxon>Cypriniformes</taxon>
        <taxon>Xenocyprididae</taxon>
        <taxon>Xenocypridinae</taxon>
        <taxon>Xenocypridinae incertae sedis</taxon>
        <taxon>Anabarilius</taxon>
    </lineage>
</organism>
<reference evidence="2 3" key="1">
    <citation type="submission" date="2018-10" db="EMBL/GenBank/DDBJ databases">
        <title>Genome assembly for a Yunnan-Guizhou Plateau 3E fish, Anabarilius grahami (Regan), and its evolutionary and genetic applications.</title>
        <authorList>
            <person name="Jiang W."/>
        </authorList>
    </citation>
    <scope>NUCLEOTIDE SEQUENCE [LARGE SCALE GENOMIC DNA]</scope>
    <source>
        <strain evidence="2">AG-KIZ</strain>
        <tissue evidence="2">Muscle</tissue>
    </source>
</reference>
<evidence type="ECO:0000256" key="1">
    <source>
        <dbReference type="SAM" id="MobiDB-lite"/>
    </source>
</evidence>
<feature type="region of interest" description="Disordered" evidence="1">
    <location>
        <begin position="1"/>
        <end position="35"/>
    </location>
</feature>
<feature type="compositionally biased region" description="Polar residues" evidence="1">
    <location>
        <begin position="16"/>
        <end position="29"/>
    </location>
</feature>
<proteinExistence type="predicted"/>
<keyword evidence="3" id="KW-1185">Reference proteome</keyword>
<gene>
    <name evidence="2" type="ORF">DPX16_17337</name>
</gene>
<protein>
    <submittedName>
        <fullName evidence="2">Uncharacterized protein</fullName>
    </submittedName>
</protein>
<comment type="caution">
    <text evidence="2">The sequence shown here is derived from an EMBL/GenBank/DDBJ whole genome shotgun (WGS) entry which is preliminary data.</text>
</comment>
<sequence length="176" mass="19270">MRLRGQATLAPDVELHQTSDQGCEPTTSADDGEMTTESEDWLIDFSEEITYGPSVALSPSTLYGCSKAASNIHPDPEHESSVVFSSEHFNLVHKDSVQSHGNQRDLNRWGRAAFVRESPLGGRLLKPDNGGGGMLFIYSHVNHESSEEAGSSLTAQSSVAFHRQSSEAQEYFLHYG</sequence>
<dbReference type="EMBL" id="RJVU01057109">
    <property type="protein sequence ID" value="ROK35594.1"/>
    <property type="molecule type" value="Genomic_DNA"/>
</dbReference>
<dbReference type="Proteomes" id="UP000281406">
    <property type="component" value="Unassembled WGS sequence"/>
</dbReference>